<dbReference type="InterPro" id="IPR016139">
    <property type="entry name" value="Ribosome_inactivat_prot_sub2"/>
</dbReference>
<proteinExistence type="inferred from homology"/>
<dbReference type="Gene3D" id="4.10.470.10">
    <property type="entry name" value="Ricin (A Subunit), domain 2"/>
    <property type="match status" value="1"/>
</dbReference>
<evidence type="ECO:0000256" key="6">
    <source>
        <dbReference type="ARBA" id="ARBA00022821"/>
    </source>
</evidence>
<evidence type="ECO:0000256" key="3">
    <source>
        <dbReference type="ARBA" id="ARBA00012001"/>
    </source>
</evidence>
<dbReference type="Proteomes" id="UP001443914">
    <property type="component" value="Unassembled WGS sequence"/>
</dbReference>
<keyword evidence="9" id="KW-0732">Signal</keyword>
<dbReference type="GO" id="GO:0030598">
    <property type="term" value="F:rRNA N-glycosylase activity"/>
    <property type="evidence" value="ECO:0007669"/>
    <property type="project" value="UniProtKB-EC"/>
</dbReference>
<evidence type="ECO:0000313" key="11">
    <source>
        <dbReference type="Proteomes" id="UP001443914"/>
    </source>
</evidence>
<evidence type="ECO:0000256" key="2">
    <source>
        <dbReference type="ARBA" id="ARBA00008544"/>
    </source>
</evidence>
<protein>
    <recommendedName>
        <fullName evidence="3 8">rRNA N-glycosylase</fullName>
        <ecNumber evidence="3 8">3.2.2.22</ecNumber>
    </recommendedName>
</protein>
<dbReference type="AlphaFoldDB" id="A0AAW1LIB3"/>
<evidence type="ECO:0000256" key="5">
    <source>
        <dbReference type="ARBA" id="ARBA00022801"/>
    </source>
</evidence>
<dbReference type="PRINTS" id="PR00396">
    <property type="entry name" value="SHIGARICIN"/>
</dbReference>
<dbReference type="PANTHER" id="PTHR33453">
    <property type="match status" value="1"/>
</dbReference>
<reference evidence="10 11" key="1">
    <citation type="submission" date="2024-03" db="EMBL/GenBank/DDBJ databases">
        <title>WGS assembly of Saponaria officinalis var. Norfolk2.</title>
        <authorList>
            <person name="Jenkins J."/>
            <person name="Shu S."/>
            <person name="Grimwood J."/>
            <person name="Barry K."/>
            <person name="Goodstein D."/>
            <person name="Schmutz J."/>
            <person name="Leebens-Mack J."/>
            <person name="Osbourn A."/>
        </authorList>
    </citation>
    <scope>NUCLEOTIDE SEQUENCE [LARGE SCALE GENOMIC DNA]</scope>
    <source>
        <strain evidence="11">cv. Norfolk2</strain>
        <strain evidence="10">JIC</strain>
        <tissue evidence="10">Leaf</tissue>
    </source>
</reference>
<evidence type="ECO:0000256" key="4">
    <source>
        <dbReference type="ARBA" id="ARBA00022656"/>
    </source>
</evidence>
<feature type="signal peptide" evidence="9">
    <location>
        <begin position="1"/>
        <end position="23"/>
    </location>
</feature>
<dbReference type="GO" id="GO:0090729">
    <property type="term" value="F:toxin activity"/>
    <property type="evidence" value="ECO:0007669"/>
    <property type="project" value="UniProtKB-KW"/>
</dbReference>
<gene>
    <name evidence="10" type="ORF">RND81_04G015000</name>
</gene>
<evidence type="ECO:0000256" key="9">
    <source>
        <dbReference type="SAM" id="SignalP"/>
    </source>
</evidence>
<dbReference type="EC" id="3.2.2.22" evidence="3 8"/>
<keyword evidence="5 8" id="KW-0378">Hydrolase</keyword>
<dbReference type="SUPFAM" id="SSF56371">
    <property type="entry name" value="Ribosome inactivating proteins (RIP)"/>
    <property type="match status" value="1"/>
</dbReference>
<keyword evidence="6 8" id="KW-0611">Plant defense</keyword>
<comment type="caution">
    <text evidence="10">The sequence shown here is derived from an EMBL/GenBank/DDBJ whole genome shotgun (WGS) entry which is preliminary data.</text>
</comment>
<sequence length="284" mass="32002">MKIYVVATIAWILLWSSAWTANAITFDLDEYDGKVYSNVLEQIRSNVEDPRLTYGGMYRVPVMRKPVIGDKYLSIDLETVQGTVSLGLNRENLYTAAYLAENNQKVFTAYYFSKQITPTELGKLFPKAAAIVEIKYGEDYQAIETKARVKSRIELGLGIQKLKFMMARVTGKAREENNEAKFLLLAIQVVSEAARFKYIEGLVRKNYPDDSASNDKVIQFEKNWSAISKAVYENAKDGVFTKAYDFGFGKVRQVKDLEMGLFMNVGGAKSSIESNVTDHDIAVV</sequence>
<name>A0AAW1LIB3_SAPOF</name>
<dbReference type="PROSITE" id="PS00275">
    <property type="entry name" value="SHIGA_RICIN"/>
    <property type="match status" value="1"/>
</dbReference>
<dbReference type="InterPro" id="IPR017988">
    <property type="entry name" value="Ribosome_inactivat_prot_CS"/>
</dbReference>
<evidence type="ECO:0000256" key="8">
    <source>
        <dbReference type="RuleBase" id="RU004915"/>
    </source>
</evidence>
<evidence type="ECO:0000256" key="7">
    <source>
        <dbReference type="ARBA" id="ARBA00023193"/>
    </source>
</evidence>
<accession>A0AAW1LIB3</accession>
<comment type="catalytic activity">
    <reaction evidence="1 8">
        <text>Endohydrolysis of the N-glycosidic bond at one specific adenosine on the 28S rRNA.</text>
        <dbReference type="EC" id="3.2.2.22"/>
    </reaction>
</comment>
<dbReference type="Gene3D" id="3.40.420.10">
    <property type="entry name" value="Ricin (A subunit), domain 1"/>
    <property type="match status" value="1"/>
</dbReference>
<keyword evidence="11" id="KW-1185">Reference proteome</keyword>
<organism evidence="10 11">
    <name type="scientific">Saponaria officinalis</name>
    <name type="common">Common soapwort</name>
    <name type="synonym">Lychnis saponaria</name>
    <dbReference type="NCBI Taxonomy" id="3572"/>
    <lineage>
        <taxon>Eukaryota</taxon>
        <taxon>Viridiplantae</taxon>
        <taxon>Streptophyta</taxon>
        <taxon>Embryophyta</taxon>
        <taxon>Tracheophyta</taxon>
        <taxon>Spermatophyta</taxon>
        <taxon>Magnoliopsida</taxon>
        <taxon>eudicotyledons</taxon>
        <taxon>Gunneridae</taxon>
        <taxon>Pentapetalae</taxon>
        <taxon>Caryophyllales</taxon>
        <taxon>Caryophyllaceae</taxon>
        <taxon>Caryophylleae</taxon>
        <taxon>Saponaria</taxon>
    </lineage>
</organism>
<dbReference type="EMBL" id="JBDFQZ010000004">
    <property type="protein sequence ID" value="KAK9732683.1"/>
    <property type="molecule type" value="Genomic_DNA"/>
</dbReference>
<feature type="chain" id="PRO_5044717947" description="rRNA N-glycosylase" evidence="9">
    <location>
        <begin position="24"/>
        <end position="284"/>
    </location>
</feature>
<dbReference type="GO" id="GO:0017148">
    <property type="term" value="P:negative regulation of translation"/>
    <property type="evidence" value="ECO:0007669"/>
    <property type="project" value="UniProtKB-KW"/>
</dbReference>
<dbReference type="InterPro" id="IPR036041">
    <property type="entry name" value="Ribosome-inact_prot_sf"/>
</dbReference>
<evidence type="ECO:0000256" key="1">
    <source>
        <dbReference type="ARBA" id="ARBA00000237"/>
    </source>
</evidence>
<comment type="similarity">
    <text evidence="2">Belongs to the ribosome-inactivating protein family. Type 1 RIP subfamily.</text>
</comment>
<keyword evidence="4 8" id="KW-0800">Toxin</keyword>
<keyword evidence="7 8" id="KW-0652">Protein synthesis inhibitor</keyword>
<evidence type="ECO:0000313" key="10">
    <source>
        <dbReference type="EMBL" id="KAK9732683.1"/>
    </source>
</evidence>
<dbReference type="InterPro" id="IPR001574">
    <property type="entry name" value="Ribosome_inactivat_prot"/>
</dbReference>
<dbReference type="InterPro" id="IPR017989">
    <property type="entry name" value="Ribosome_inactivat_1/2"/>
</dbReference>
<dbReference type="Pfam" id="PF00161">
    <property type="entry name" value="RIP"/>
    <property type="match status" value="1"/>
</dbReference>
<dbReference type="EMBL" id="JBDFQZ010000004">
    <property type="protein sequence ID" value="KAK9732685.1"/>
    <property type="molecule type" value="Genomic_DNA"/>
</dbReference>
<dbReference type="InterPro" id="IPR016138">
    <property type="entry name" value="Ribosome_inactivat_prot_sub1"/>
</dbReference>
<dbReference type="GO" id="GO:0006952">
    <property type="term" value="P:defense response"/>
    <property type="evidence" value="ECO:0007669"/>
    <property type="project" value="UniProtKB-KW"/>
</dbReference>
<dbReference type="PANTHER" id="PTHR33453:SF34">
    <property type="entry name" value="RIBOSOME-INACTIVATING PROTEIN"/>
    <property type="match status" value="1"/>
</dbReference>